<evidence type="ECO:0000313" key="3">
    <source>
        <dbReference type="Proteomes" id="UP000029643"/>
    </source>
</evidence>
<protein>
    <submittedName>
        <fullName evidence="2">Tyrosine-protein kinase Wzc</fullName>
        <ecNumber evidence="2">2.7.10.2</ecNumber>
    </submittedName>
</protein>
<keyword evidence="2" id="KW-0808">Transferase</keyword>
<feature type="transmembrane region" description="Helical" evidence="1">
    <location>
        <begin position="23"/>
        <end position="41"/>
    </location>
</feature>
<dbReference type="GO" id="GO:0004715">
    <property type="term" value="F:non-membrane spanning protein tyrosine kinase activity"/>
    <property type="evidence" value="ECO:0007669"/>
    <property type="project" value="UniProtKB-EC"/>
</dbReference>
<keyword evidence="2" id="KW-0418">Kinase</keyword>
<keyword evidence="1" id="KW-1133">Transmembrane helix</keyword>
<dbReference type="EC" id="2.7.10.2" evidence="2"/>
<feature type="transmembrane region" description="Helical" evidence="1">
    <location>
        <begin position="218"/>
        <end position="239"/>
    </location>
</feature>
<dbReference type="AlphaFoldDB" id="A0A090WZT7"/>
<keyword evidence="1" id="KW-0812">Transmembrane</keyword>
<organism evidence="2 3">
    <name type="scientific">Algibacter lectus</name>
    <dbReference type="NCBI Taxonomy" id="221126"/>
    <lineage>
        <taxon>Bacteria</taxon>
        <taxon>Pseudomonadati</taxon>
        <taxon>Bacteroidota</taxon>
        <taxon>Flavobacteriia</taxon>
        <taxon>Flavobacteriales</taxon>
        <taxon>Flavobacteriaceae</taxon>
        <taxon>Algibacter</taxon>
    </lineage>
</organism>
<evidence type="ECO:0000313" key="2">
    <source>
        <dbReference type="EMBL" id="GAL81798.1"/>
    </source>
</evidence>
<comment type="caution">
    <text evidence="2">The sequence shown here is derived from an EMBL/GenBank/DDBJ whole genome shotgun (WGS) entry which is preliminary data.</text>
</comment>
<gene>
    <name evidence="2" type="ORF">JCM19274_357</name>
</gene>
<reference evidence="2" key="1">
    <citation type="journal article" date="2014" name="Genome Announc.">
        <title>Draft Genome Sequences of Marine Flavobacterium Algibacter lectus Strains SS8 and NR4.</title>
        <authorList>
            <person name="Takatani N."/>
            <person name="Nakanishi M."/>
            <person name="Meirelles P."/>
            <person name="Mino S."/>
            <person name="Suda W."/>
            <person name="Oshima K."/>
            <person name="Hattori M."/>
            <person name="Ohkuma M."/>
            <person name="Hosokawa M."/>
            <person name="Miyashita K."/>
            <person name="Thompson F.L."/>
            <person name="Niwa A."/>
            <person name="Sawabe T."/>
            <person name="Sawabe T."/>
        </authorList>
    </citation>
    <scope>NUCLEOTIDE SEQUENCE [LARGE SCALE GENOMIC DNA]</scope>
    <source>
        <strain evidence="2">JCM 19274</strain>
    </source>
</reference>
<name>A0A090WZT7_9FLAO</name>
<proteinExistence type="predicted"/>
<keyword evidence="1" id="KW-0472">Membrane</keyword>
<sequence>MDDGFDFQNGQNFNFKEFVFRAISYWKWLLLGLCIAFYVVYHQNIRREFPYTLGASVTVQDDKNPLFTANTSLVFNYGGISGKVQEVLLNLTSRKHHEKVVDSLKLYLTYLQQGRFYKTDIYKETPFMFEGKGDSYQIIGHPPLKITLLSENRFQVSYDFGELNVVAAQNYRNKKVQYINLKESVFSEEYNFGDYIDLPFLKGRLLKRNEMALVLNRNILFSLIILIARFLVLCNLMLLEMK</sequence>
<dbReference type="Proteomes" id="UP000029643">
    <property type="component" value="Unassembled WGS sequence"/>
</dbReference>
<evidence type="ECO:0000256" key="1">
    <source>
        <dbReference type="SAM" id="Phobius"/>
    </source>
</evidence>
<accession>A0A090WZT7</accession>
<dbReference type="EMBL" id="BBNU01000018">
    <property type="protein sequence ID" value="GAL81798.1"/>
    <property type="molecule type" value="Genomic_DNA"/>
</dbReference>
<dbReference type="RefSeq" id="WP_052416345.1">
    <property type="nucleotide sequence ID" value="NZ_BBNU01000018.1"/>
</dbReference>